<dbReference type="Gene3D" id="3.30.420.10">
    <property type="entry name" value="Ribonuclease H-like superfamily/Ribonuclease H"/>
    <property type="match status" value="1"/>
</dbReference>
<feature type="non-terminal residue" evidence="2">
    <location>
        <position position="120"/>
    </location>
</feature>
<evidence type="ECO:0008006" key="4">
    <source>
        <dbReference type="Google" id="ProtNLM"/>
    </source>
</evidence>
<sequence>MTAGSVYAEAHSGQKSPSAESIAKDLQTSRSFHISTTAHRELHGMGFHGRTAASKPYIANCNAKRQTQWCKLCLHWTLEQCRRVFWSDKSRFSVWQSNGRVWFRQLPEWYLPDCIVPSVK</sequence>
<gene>
    <name evidence="2" type="ORF">SPARVUS_LOCUS9764562</name>
</gene>
<name>A0ABN9EHD9_9NEOB</name>
<accession>A0ABN9EHD9</accession>
<evidence type="ECO:0000256" key="1">
    <source>
        <dbReference type="SAM" id="MobiDB-lite"/>
    </source>
</evidence>
<dbReference type="EMBL" id="CATNWA010015415">
    <property type="protein sequence ID" value="CAI9583161.1"/>
    <property type="molecule type" value="Genomic_DNA"/>
</dbReference>
<organism evidence="2 3">
    <name type="scientific">Staurois parvus</name>
    <dbReference type="NCBI Taxonomy" id="386267"/>
    <lineage>
        <taxon>Eukaryota</taxon>
        <taxon>Metazoa</taxon>
        <taxon>Chordata</taxon>
        <taxon>Craniata</taxon>
        <taxon>Vertebrata</taxon>
        <taxon>Euteleostomi</taxon>
        <taxon>Amphibia</taxon>
        <taxon>Batrachia</taxon>
        <taxon>Anura</taxon>
        <taxon>Neobatrachia</taxon>
        <taxon>Ranoidea</taxon>
        <taxon>Ranidae</taxon>
        <taxon>Staurois</taxon>
    </lineage>
</organism>
<evidence type="ECO:0000313" key="2">
    <source>
        <dbReference type="EMBL" id="CAI9583161.1"/>
    </source>
</evidence>
<keyword evidence="3" id="KW-1185">Reference proteome</keyword>
<dbReference type="InterPro" id="IPR036397">
    <property type="entry name" value="RNaseH_sf"/>
</dbReference>
<protein>
    <recommendedName>
        <fullName evidence="4">Transposase Tc1-like domain-containing protein</fullName>
    </recommendedName>
</protein>
<evidence type="ECO:0000313" key="3">
    <source>
        <dbReference type="Proteomes" id="UP001162483"/>
    </source>
</evidence>
<reference evidence="2" key="1">
    <citation type="submission" date="2023-05" db="EMBL/GenBank/DDBJ databases">
        <authorList>
            <person name="Stuckert A."/>
        </authorList>
    </citation>
    <scope>NUCLEOTIDE SEQUENCE</scope>
</reference>
<dbReference type="Proteomes" id="UP001162483">
    <property type="component" value="Unassembled WGS sequence"/>
</dbReference>
<feature type="region of interest" description="Disordered" evidence="1">
    <location>
        <begin position="1"/>
        <end position="23"/>
    </location>
</feature>
<proteinExistence type="predicted"/>
<comment type="caution">
    <text evidence="2">The sequence shown here is derived from an EMBL/GenBank/DDBJ whole genome shotgun (WGS) entry which is preliminary data.</text>
</comment>